<accession>A0A914Y084</accession>
<organism evidence="2 3">
    <name type="scientific">Panagrolaimus superbus</name>
    <dbReference type="NCBI Taxonomy" id="310955"/>
    <lineage>
        <taxon>Eukaryota</taxon>
        <taxon>Metazoa</taxon>
        <taxon>Ecdysozoa</taxon>
        <taxon>Nematoda</taxon>
        <taxon>Chromadorea</taxon>
        <taxon>Rhabditida</taxon>
        <taxon>Tylenchina</taxon>
        <taxon>Panagrolaimomorpha</taxon>
        <taxon>Panagrolaimoidea</taxon>
        <taxon>Panagrolaimidae</taxon>
        <taxon>Panagrolaimus</taxon>
    </lineage>
</organism>
<sequence length="155" mass="16667">MLLEHHGTEQPPQTLPTDPSGKVIYPIIGSDGQLLPTDATGVHVDKDGEAIDTNEAGVPLGPDGGPLPTDSLGRYVHPQPSIAEGVRPTTSDGRFVTVIGPDGEPVTTDSYGNPVHPDTGEAIPTNSQGQYWNISTTSNTSYRSFRKNYLSYYWF</sequence>
<dbReference type="AlphaFoldDB" id="A0A914Y084"/>
<dbReference type="WBParaSite" id="PSU_v2.g11286.t1">
    <property type="protein sequence ID" value="PSU_v2.g11286.t1"/>
    <property type="gene ID" value="PSU_v2.g11286"/>
</dbReference>
<evidence type="ECO:0000256" key="1">
    <source>
        <dbReference type="SAM" id="MobiDB-lite"/>
    </source>
</evidence>
<keyword evidence="2" id="KW-1185">Reference proteome</keyword>
<evidence type="ECO:0000313" key="2">
    <source>
        <dbReference type="Proteomes" id="UP000887577"/>
    </source>
</evidence>
<reference evidence="3" key="1">
    <citation type="submission" date="2022-11" db="UniProtKB">
        <authorList>
            <consortium name="WormBaseParasite"/>
        </authorList>
    </citation>
    <scope>IDENTIFICATION</scope>
</reference>
<protein>
    <submittedName>
        <fullName evidence="3">Uncharacterized protein</fullName>
    </submittedName>
</protein>
<evidence type="ECO:0000313" key="3">
    <source>
        <dbReference type="WBParaSite" id="PSU_v2.g11286.t1"/>
    </source>
</evidence>
<feature type="region of interest" description="Disordered" evidence="1">
    <location>
        <begin position="1"/>
        <end position="21"/>
    </location>
</feature>
<dbReference type="Proteomes" id="UP000887577">
    <property type="component" value="Unplaced"/>
</dbReference>
<feature type="region of interest" description="Disordered" evidence="1">
    <location>
        <begin position="52"/>
        <end position="74"/>
    </location>
</feature>
<proteinExistence type="predicted"/>
<name>A0A914Y084_9BILA</name>